<sequence>MLRVTRAVRVAVQENPPVQEPAPVSCEFVCYVVLDQSNPDNRSRSSTGIVSFNTKISLRRFIPRVLQTKFL</sequence>
<name>A0AAQ3SYA8_PASNO</name>
<organism evidence="1 2">
    <name type="scientific">Paspalum notatum var. saurae</name>
    <dbReference type="NCBI Taxonomy" id="547442"/>
    <lineage>
        <taxon>Eukaryota</taxon>
        <taxon>Viridiplantae</taxon>
        <taxon>Streptophyta</taxon>
        <taxon>Embryophyta</taxon>
        <taxon>Tracheophyta</taxon>
        <taxon>Spermatophyta</taxon>
        <taxon>Magnoliopsida</taxon>
        <taxon>Liliopsida</taxon>
        <taxon>Poales</taxon>
        <taxon>Poaceae</taxon>
        <taxon>PACMAD clade</taxon>
        <taxon>Panicoideae</taxon>
        <taxon>Andropogonodae</taxon>
        <taxon>Paspaleae</taxon>
        <taxon>Paspalinae</taxon>
        <taxon>Paspalum</taxon>
    </lineage>
</organism>
<evidence type="ECO:0000313" key="1">
    <source>
        <dbReference type="EMBL" id="WVZ63119.1"/>
    </source>
</evidence>
<accession>A0AAQ3SYA8</accession>
<proteinExistence type="predicted"/>
<evidence type="ECO:0000313" key="2">
    <source>
        <dbReference type="Proteomes" id="UP001341281"/>
    </source>
</evidence>
<reference evidence="1 2" key="1">
    <citation type="submission" date="2024-02" db="EMBL/GenBank/DDBJ databases">
        <title>High-quality chromosome-scale genome assembly of Pensacola bahiagrass (Paspalum notatum Flugge var. saurae).</title>
        <authorList>
            <person name="Vega J.M."/>
            <person name="Podio M."/>
            <person name="Orjuela J."/>
            <person name="Siena L.A."/>
            <person name="Pessino S.C."/>
            <person name="Combes M.C."/>
            <person name="Mariac C."/>
            <person name="Albertini E."/>
            <person name="Pupilli F."/>
            <person name="Ortiz J.P.A."/>
            <person name="Leblanc O."/>
        </authorList>
    </citation>
    <scope>NUCLEOTIDE SEQUENCE [LARGE SCALE GENOMIC DNA]</scope>
    <source>
        <strain evidence="1">R1</strain>
        <tissue evidence="1">Leaf</tissue>
    </source>
</reference>
<protein>
    <submittedName>
        <fullName evidence="1">Uncharacterized protein</fullName>
    </submittedName>
</protein>
<dbReference type="AlphaFoldDB" id="A0AAQ3SYA8"/>
<keyword evidence="2" id="KW-1185">Reference proteome</keyword>
<dbReference type="Proteomes" id="UP001341281">
    <property type="component" value="Chromosome 03"/>
</dbReference>
<dbReference type="EMBL" id="CP144747">
    <property type="protein sequence ID" value="WVZ63119.1"/>
    <property type="molecule type" value="Genomic_DNA"/>
</dbReference>
<gene>
    <name evidence="1" type="ORF">U9M48_012779</name>
</gene>